<evidence type="ECO:0000256" key="4">
    <source>
        <dbReference type="ARBA" id="ARBA00023136"/>
    </source>
</evidence>
<feature type="transmembrane region" description="Helical" evidence="5">
    <location>
        <begin position="52"/>
        <end position="70"/>
    </location>
</feature>
<dbReference type="Pfam" id="PF01124">
    <property type="entry name" value="MAPEG"/>
    <property type="match status" value="1"/>
</dbReference>
<comment type="caution">
    <text evidence="6">The sequence shown here is derived from an EMBL/GenBank/DDBJ whole genome shotgun (WGS) entry which is preliminary data.</text>
</comment>
<accession>A0ABU3N8Q7</accession>
<evidence type="ECO:0000256" key="5">
    <source>
        <dbReference type="SAM" id="Phobius"/>
    </source>
</evidence>
<gene>
    <name evidence="6" type="ORF">MZO42_18520</name>
</gene>
<comment type="subcellular location">
    <subcellularLocation>
        <location evidence="1">Membrane</location>
    </subcellularLocation>
</comment>
<dbReference type="PANTHER" id="PTHR35814">
    <property type="match status" value="1"/>
</dbReference>
<feature type="transmembrane region" description="Helical" evidence="5">
    <location>
        <begin position="76"/>
        <end position="94"/>
    </location>
</feature>
<evidence type="ECO:0000313" key="6">
    <source>
        <dbReference type="EMBL" id="MDT8760701.1"/>
    </source>
</evidence>
<dbReference type="SUPFAM" id="SSF161084">
    <property type="entry name" value="MAPEG domain-like"/>
    <property type="match status" value="1"/>
</dbReference>
<dbReference type="Gene3D" id="1.20.120.550">
    <property type="entry name" value="Membrane associated eicosanoid/glutathione metabolism-like domain"/>
    <property type="match status" value="1"/>
</dbReference>
<dbReference type="PANTHER" id="PTHR35814:SF1">
    <property type="entry name" value="GLUTATHIONE S-TRANSFERASE-RELATED"/>
    <property type="match status" value="1"/>
</dbReference>
<protein>
    <submittedName>
        <fullName evidence="6">MAPEG family protein</fullName>
    </submittedName>
</protein>
<keyword evidence="2 5" id="KW-0812">Transmembrane</keyword>
<name>A0ABU3N8Q7_9SPHN</name>
<feature type="transmembrane region" description="Helical" evidence="5">
    <location>
        <begin position="6"/>
        <end position="26"/>
    </location>
</feature>
<keyword evidence="4 5" id="KW-0472">Membrane</keyword>
<dbReference type="InterPro" id="IPR001129">
    <property type="entry name" value="Membr-assoc_MAPEG"/>
</dbReference>
<dbReference type="EMBL" id="JALMLT010000005">
    <property type="protein sequence ID" value="MDT8760701.1"/>
    <property type="molecule type" value="Genomic_DNA"/>
</dbReference>
<dbReference type="InterPro" id="IPR023352">
    <property type="entry name" value="MAPEG-like_dom_sf"/>
</dbReference>
<evidence type="ECO:0000256" key="1">
    <source>
        <dbReference type="ARBA" id="ARBA00004370"/>
    </source>
</evidence>
<sequence>MIVLPVTLSAAGAAALLNFWLGARIVRIRLSDKILHGEGPEGRLATRMRAHLNFTEYTPLTLILVALIELATGSTIWLWGVTAAFLLGRVLHAIGMVGPIWARQAGMLLTFAPMLLLAGAAIYFGAQAPAAAPTTVFKVRHVS</sequence>
<organism evidence="6">
    <name type="scientific">Sphingomonas psychrotolerans</name>
    <dbReference type="NCBI Taxonomy" id="1327635"/>
    <lineage>
        <taxon>Bacteria</taxon>
        <taxon>Pseudomonadati</taxon>
        <taxon>Pseudomonadota</taxon>
        <taxon>Alphaproteobacteria</taxon>
        <taxon>Sphingomonadales</taxon>
        <taxon>Sphingomonadaceae</taxon>
        <taxon>Sphingomonas</taxon>
    </lineage>
</organism>
<keyword evidence="3 5" id="KW-1133">Transmembrane helix</keyword>
<evidence type="ECO:0000256" key="3">
    <source>
        <dbReference type="ARBA" id="ARBA00022989"/>
    </source>
</evidence>
<feature type="transmembrane region" description="Helical" evidence="5">
    <location>
        <begin position="106"/>
        <end position="126"/>
    </location>
</feature>
<proteinExistence type="predicted"/>
<evidence type="ECO:0000256" key="2">
    <source>
        <dbReference type="ARBA" id="ARBA00022692"/>
    </source>
</evidence>
<reference evidence="6" key="1">
    <citation type="submission" date="2022-04" db="EMBL/GenBank/DDBJ databases">
        <title>Tomato heritable bacteria conferring resistance against bacterial wilt.</title>
        <authorList>
            <person name="Yin J."/>
        </authorList>
    </citation>
    <scope>NUCLEOTIDE SEQUENCE</scope>
    <source>
        <strain evidence="6">Cra20</strain>
    </source>
</reference>